<name>A0ABQ0SGD8_NOVHA</name>
<dbReference type="RefSeq" id="WP_048859031.1">
    <property type="nucleotide sequence ID" value="NZ_BJNN01000108.1"/>
</dbReference>
<comment type="caution">
    <text evidence="1">The sequence shown here is derived from an EMBL/GenBank/DDBJ whole genome shotgun (WGS) entry which is preliminary data.</text>
</comment>
<protein>
    <submittedName>
        <fullName evidence="1">Uncharacterized protein</fullName>
    </submittedName>
</protein>
<proteinExistence type="predicted"/>
<reference evidence="1 2" key="1">
    <citation type="submission" date="2019-06" db="EMBL/GenBank/DDBJ databases">
        <title>Whole genome shotgun sequence of Komagataeibacter hansenii NBRC 14820.</title>
        <authorList>
            <person name="Hosoyama A."/>
            <person name="Uohara A."/>
            <person name="Ohji S."/>
            <person name="Ichikawa N."/>
        </authorList>
    </citation>
    <scope>NUCLEOTIDE SEQUENCE [LARGE SCALE GENOMIC DNA]</scope>
    <source>
        <strain evidence="1 2">NBRC 14820</strain>
    </source>
</reference>
<organism evidence="1 2">
    <name type="scientific">Novacetimonas hansenii</name>
    <name type="common">Komagataeibacter hansenii</name>
    <dbReference type="NCBI Taxonomy" id="436"/>
    <lineage>
        <taxon>Bacteria</taxon>
        <taxon>Pseudomonadati</taxon>
        <taxon>Pseudomonadota</taxon>
        <taxon>Alphaproteobacteria</taxon>
        <taxon>Acetobacterales</taxon>
        <taxon>Acetobacteraceae</taxon>
        <taxon>Novacetimonas</taxon>
    </lineage>
</organism>
<keyword evidence="2" id="KW-1185">Reference proteome</keyword>
<dbReference type="EMBL" id="BJNN01000108">
    <property type="protein sequence ID" value="GEC64133.1"/>
    <property type="molecule type" value="Genomic_DNA"/>
</dbReference>
<dbReference type="Proteomes" id="UP000319478">
    <property type="component" value="Unassembled WGS sequence"/>
</dbReference>
<gene>
    <name evidence="1" type="ORF">GHA01_19820</name>
</gene>
<accession>A0ABQ0SGD8</accession>
<sequence length="231" mass="25354">MDVWVGKSNIGRAPEKALTRAEMKTIEMAEVFGMRSVEDVSGADRAQMKALLVEHVKADAFGMKQGTHRALASALFAEFAVLNLDFEEIAATEMGEARNQGMIAAQEPGAHVRWRDACDGCPSCTALNGKTFRVVAPDSPDRNARTDVWVGKSNIGCVPGPGYGPDDEGYDQAWAQPHWFPAAGLQHVGCRGNWSAIPKADPRVSPEFVEWMDEILRKHHLKPTSPRKIEE</sequence>
<evidence type="ECO:0000313" key="1">
    <source>
        <dbReference type="EMBL" id="GEC64133.1"/>
    </source>
</evidence>
<evidence type="ECO:0000313" key="2">
    <source>
        <dbReference type="Proteomes" id="UP000319478"/>
    </source>
</evidence>